<reference evidence="2" key="1">
    <citation type="submission" date="2015-03" db="EMBL/GenBank/DDBJ databases">
        <title>Draft genome sequence of Mizugakiibacter sediminis skMP5.</title>
        <authorList>
            <person name="Watanabe T."/>
            <person name="Kojima H."/>
            <person name="Fukui M."/>
        </authorList>
    </citation>
    <scope>NUCLEOTIDE SEQUENCE</scope>
    <source>
        <strain evidence="2">SkMP5</strain>
    </source>
</reference>
<evidence type="ECO:0000313" key="4">
    <source>
        <dbReference type="Proteomes" id="UP000253740"/>
    </source>
</evidence>
<dbReference type="GO" id="GO:0008168">
    <property type="term" value="F:methyltransferase activity"/>
    <property type="evidence" value="ECO:0007669"/>
    <property type="project" value="UniProtKB-KW"/>
</dbReference>
<feature type="domain" description="Methyltransferase" evidence="1">
    <location>
        <begin position="61"/>
        <end position="154"/>
    </location>
</feature>
<keyword evidence="3" id="KW-0808">Transferase</keyword>
<dbReference type="CDD" id="cd02440">
    <property type="entry name" value="AdoMet_MTases"/>
    <property type="match status" value="1"/>
</dbReference>
<evidence type="ECO:0000313" key="3">
    <source>
        <dbReference type="EMBL" id="GAP66354.1"/>
    </source>
</evidence>
<dbReference type="AlphaFoldDB" id="A0A0K8QN94"/>
<dbReference type="RefSeq" id="WP_062536949.1">
    <property type="nucleotide sequence ID" value="NZ_DF970200.1"/>
</dbReference>
<dbReference type="PANTHER" id="PTHR43464:SF94">
    <property type="entry name" value="MALONYL-[ACYL-CARRIER PROTEIN] O-METHYLTRANSFERASE"/>
    <property type="match status" value="1"/>
</dbReference>
<keyword evidence="4" id="KW-1185">Reference proteome</keyword>
<dbReference type="EMBL" id="DF952378">
    <property type="protein sequence ID" value="GAN43501.1"/>
    <property type="molecule type" value="Genomic_DNA"/>
</dbReference>
<dbReference type="EMBL" id="DF970200">
    <property type="protein sequence ID" value="GAP66354.1"/>
    <property type="molecule type" value="Genomic_DNA"/>
</dbReference>
<name>A0A0K8QN94_9GAMM</name>
<sequence>MTTPHRSEQESSDRLQREAAFHDTRFAADTRAATDRFYTITAASFAHYRARVLADVAGLDVLEYGCGTGAAAYEVAARGGRATGIDISPVAIDIARAQARARGLDANARFEVMNAEALAFPDASFDRICGSGILHHLDLDRAYPEIARVLRPGGYGVFLEPLGHNPLINWYRRRTPDLRTEDEHPLMRADLTRARRYFRRVDVRCFHLAALAAVPFRGTRLMRPLLAALLAADRLLLARRSPLRYQAWMVVMELRR</sequence>
<dbReference type="PANTHER" id="PTHR43464">
    <property type="entry name" value="METHYLTRANSFERASE"/>
    <property type="match status" value="1"/>
</dbReference>
<dbReference type="InterPro" id="IPR029063">
    <property type="entry name" value="SAM-dependent_MTases_sf"/>
</dbReference>
<evidence type="ECO:0000313" key="2">
    <source>
        <dbReference type="EMBL" id="GAN43501.1"/>
    </source>
</evidence>
<gene>
    <name evidence="2" type="ORF">MBSD_0004</name>
    <name evidence="3" type="ORF">MBSD_n1661</name>
</gene>
<dbReference type="HOGENOM" id="CLU_087236_0_0_6"/>
<dbReference type="InterPro" id="IPR041698">
    <property type="entry name" value="Methyltransf_25"/>
</dbReference>
<proteinExistence type="predicted"/>
<dbReference type="Proteomes" id="UP000253740">
    <property type="component" value="Unassembled WGS sequence"/>
</dbReference>
<dbReference type="Gene3D" id="3.40.50.150">
    <property type="entry name" value="Vaccinia Virus protein VP39"/>
    <property type="match status" value="1"/>
</dbReference>
<organism evidence="3">
    <name type="scientific">Mizugakiibacter sediminis</name>
    <dbReference type="NCBI Taxonomy" id="1475481"/>
    <lineage>
        <taxon>Bacteria</taxon>
        <taxon>Pseudomonadati</taxon>
        <taxon>Pseudomonadota</taxon>
        <taxon>Gammaproteobacteria</taxon>
        <taxon>Lysobacterales</taxon>
        <taxon>Rhodanobacteraceae</taxon>
        <taxon>Mizugakiibacter</taxon>
    </lineage>
</organism>
<dbReference type="SUPFAM" id="SSF53335">
    <property type="entry name" value="S-adenosyl-L-methionine-dependent methyltransferases"/>
    <property type="match status" value="1"/>
</dbReference>
<reference evidence="3" key="2">
    <citation type="submission" date="2015-08" db="EMBL/GenBank/DDBJ databases">
        <title>Complete DNA Sequence of Pseudomonas syringae pv. actinidiae, the Causal Agent of Kiwifruit Canker Disease.</title>
        <authorList>
            <person name="Rikkerink E.H.A."/>
            <person name="Fineran P.C."/>
        </authorList>
    </citation>
    <scope>NUCLEOTIDE SEQUENCE</scope>
    <source>
        <strain evidence="3">SkMP5</strain>
    </source>
</reference>
<keyword evidence="3" id="KW-0489">Methyltransferase</keyword>
<dbReference type="OrthoDB" id="323463at2"/>
<dbReference type="GO" id="GO:0032259">
    <property type="term" value="P:methylation"/>
    <property type="evidence" value="ECO:0007669"/>
    <property type="project" value="UniProtKB-KW"/>
</dbReference>
<dbReference type="Pfam" id="PF13649">
    <property type="entry name" value="Methyltransf_25"/>
    <property type="match status" value="1"/>
</dbReference>
<dbReference type="STRING" id="1475481.GCA_000953855_01692"/>
<evidence type="ECO:0000259" key="1">
    <source>
        <dbReference type="Pfam" id="PF13649"/>
    </source>
</evidence>
<protein>
    <submittedName>
        <fullName evidence="3">Methyltransferase type 11</fullName>
    </submittedName>
</protein>
<accession>A0A0K8QN94</accession>